<organism evidence="1 2">
    <name type="scientific">Macrophomina phaseolina (strain MS6)</name>
    <name type="common">Charcoal rot fungus</name>
    <dbReference type="NCBI Taxonomy" id="1126212"/>
    <lineage>
        <taxon>Eukaryota</taxon>
        <taxon>Fungi</taxon>
        <taxon>Dikarya</taxon>
        <taxon>Ascomycota</taxon>
        <taxon>Pezizomycotina</taxon>
        <taxon>Dothideomycetes</taxon>
        <taxon>Dothideomycetes incertae sedis</taxon>
        <taxon>Botryosphaeriales</taxon>
        <taxon>Botryosphaeriaceae</taxon>
        <taxon>Macrophomina</taxon>
    </lineage>
</organism>
<evidence type="ECO:0000313" key="2">
    <source>
        <dbReference type="Proteomes" id="UP000007129"/>
    </source>
</evidence>
<dbReference type="EMBL" id="AHHD01000805">
    <property type="protein sequence ID" value="EKG09033.1"/>
    <property type="molecule type" value="Genomic_DNA"/>
</dbReference>
<dbReference type="HOGENOM" id="CLU_1669726_0_0_1"/>
<dbReference type="Proteomes" id="UP000007129">
    <property type="component" value="Unassembled WGS sequence"/>
</dbReference>
<protein>
    <submittedName>
        <fullName evidence="1">Uncharacterized protein</fullName>
    </submittedName>
</protein>
<dbReference type="InParanoid" id="K2R4E8"/>
<dbReference type="VEuPathDB" id="FungiDB:MPH_13996"/>
<accession>K2R4E8</accession>
<dbReference type="AlphaFoldDB" id="K2R4E8"/>
<sequence>MGKLFIFRLIPRIDYCRRLGPSECCIPFSRRFLRLEIACSFKIESWRDLHIGLDSNSQALHPIGRWRSVGRTSLFLTSWREISQTKTTTYLARHLEIRARGVRLERYSAFRPDLFALRCAHAAVRAQTARSVAYKPSNINKDRFRFVSMILGYLWMNE</sequence>
<proteinExistence type="predicted"/>
<gene>
    <name evidence="1" type="ORF">MPH_13996</name>
</gene>
<reference evidence="1 2" key="1">
    <citation type="journal article" date="2012" name="BMC Genomics">
        <title>Tools to kill: Genome of one of the most destructive plant pathogenic fungi Macrophomina phaseolina.</title>
        <authorList>
            <person name="Islam M.S."/>
            <person name="Haque M.S."/>
            <person name="Islam M.M."/>
            <person name="Emdad E.M."/>
            <person name="Halim A."/>
            <person name="Hossen Q.M.M."/>
            <person name="Hossain M.Z."/>
            <person name="Ahmed B."/>
            <person name="Rahim S."/>
            <person name="Rahman M.S."/>
            <person name="Alam M.M."/>
            <person name="Hou S."/>
            <person name="Wan X."/>
            <person name="Saito J.A."/>
            <person name="Alam M."/>
        </authorList>
    </citation>
    <scope>NUCLEOTIDE SEQUENCE [LARGE SCALE GENOMIC DNA]</scope>
    <source>
        <strain evidence="1 2">MS6</strain>
    </source>
</reference>
<name>K2R4E8_MACPH</name>
<evidence type="ECO:0000313" key="1">
    <source>
        <dbReference type="EMBL" id="EKG09033.1"/>
    </source>
</evidence>
<comment type="caution">
    <text evidence="1">The sequence shown here is derived from an EMBL/GenBank/DDBJ whole genome shotgun (WGS) entry which is preliminary data.</text>
</comment>